<feature type="compositionally biased region" description="Low complexity" evidence="2">
    <location>
        <begin position="89"/>
        <end position="103"/>
    </location>
</feature>
<reference evidence="3 4" key="1">
    <citation type="submission" date="2023-06" db="EMBL/GenBank/DDBJ databases">
        <title>Cellulomonas sp. MW9 Whole genome sequence.</title>
        <authorList>
            <person name="Park S."/>
        </authorList>
    </citation>
    <scope>NUCLEOTIDE SEQUENCE [LARGE SCALE GENOMIC DNA]</scope>
    <source>
        <strain evidence="3 4">MW9</strain>
    </source>
</reference>
<evidence type="ECO:0000256" key="1">
    <source>
        <dbReference type="ARBA" id="ARBA00022801"/>
    </source>
</evidence>
<gene>
    <name evidence="3" type="ORF">QRT05_10985</name>
</gene>
<keyword evidence="4" id="KW-1185">Reference proteome</keyword>
<dbReference type="RefSeq" id="WP_289447271.1">
    <property type="nucleotide sequence ID" value="NZ_JAUCGR010000002.1"/>
</dbReference>
<dbReference type="Gene3D" id="2.40.260.10">
    <property type="entry name" value="Sortase"/>
    <property type="match status" value="1"/>
</dbReference>
<feature type="compositionally biased region" description="Pro residues" evidence="2">
    <location>
        <begin position="72"/>
        <end position="88"/>
    </location>
</feature>
<dbReference type="InterPro" id="IPR023365">
    <property type="entry name" value="Sortase_dom-sf"/>
</dbReference>
<dbReference type="SUPFAM" id="SSF63817">
    <property type="entry name" value="Sortase"/>
    <property type="match status" value="1"/>
</dbReference>
<keyword evidence="1" id="KW-0378">Hydrolase</keyword>
<dbReference type="CDD" id="cd05829">
    <property type="entry name" value="Sortase_F"/>
    <property type="match status" value="1"/>
</dbReference>
<protein>
    <submittedName>
        <fullName evidence="3">Class F sortase</fullName>
    </submittedName>
</protein>
<evidence type="ECO:0000313" key="3">
    <source>
        <dbReference type="EMBL" id="MDM7831859.1"/>
    </source>
</evidence>
<proteinExistence type="predicted"/>
<sequence>MAGDDARAREVHDRQGPAGPPGAGRRRTVATVLGTALLLGGSAAVLVGLHDQQPAPPVPAAAEAPAPATTPAAPPAPAPPAPAPPAPASPTSATRAPAPVKKVPRPVEVSIPSLRISSKLLTLGLADDGTIAVPARGPHYDRAAWFDGSPRPGAVGPAVIEGHVDGPDGPSVFHQLGAIAKGARVTVTRADGSKVHFVVDGVASYPKSNFPVTKVYANTSRPELRLITCGGAFDRGTGHYVDNTVVFAHQE</sequence>
<name>A0ABT7SA74_9CELL</name>
<evidence type="ECO:0000313" key="4">
    <source>
        <dbReference type="Proteomes" id="UP001321453"/>
    </source>
</evidence>
<feature type="compositionally biased region" description="Low complexity" evidence="2">
    <location>
        <begin position="60"/>
        <end position="71"/>
    </location>
</feature>
<dbReference type="InterPro" id="IPR005754">
    <property type="entry name" value="Sortase"/>
</dbReference>
<dbReference type="Proteomes" id="UP001321453">
    <property type="component" value="Unassembled WGS sequence"/>
</dbReference>
<comment type="caution">
    <text evidence="3">The sequence shown here is derived from an EMBL/GenBank/DDBJ whole genome shotgun (WGS) entry which is preliminary data.</text>
</comment>
<feature type="region of interest" description="Disordered" evidence="2">
    <location>
        <begin position="1"/>
        <end position="27"/>
    </location>
</feature>
<organism evidence="3 4">
    <name type="scientific">Cellulomonas edaphi</name>
    <dbReference type="NCBI Taxonomy" id="3053468"/>
    <lineage>
        <taxon>Bacteria</taxon>
        <taxon>Bacillati</taxon>
        <taxon>Actinomycetota</taxon>
        <taxon>Actinomycetes</taxon>
        <taxon>Micrococcales</taxon>
        <taxon>Cellulomonadaceae</taxon>
        <taxon>Cellulomonas</taxon>
    </lineage>
</organism>
<feature type="compositionally biased region" description="Basic and acidic residues" evidence="2">
    <location>
        <begin position="1"/>
        <end position="15"/>
    </location>
</feature>
<evidence type="ECO:0000256" key="2">
    <source>
        <dbReference type="SAM" id="MobiDB-lite"/>
    </source>
</evidence>
<dbReference type="InterPro" id="IPR042001">
    <property type="entry name" value="Sortase_F"/>
</dbReference>
<accession>A0ABT7SA74</accession>
<dbReference type="EMBL" id="JAUCGR010000002">
    <property type="protein sequence ID" value="MDM7831859.1"/>
    <property type="molecule type" value="Genomic_DNA"/>
</dbReference>
<feature type="region of interest" description="Disordered" evidence="2">
    <location>
        <begin position="52"/>
        <end position="103"/>
    </location>
</feature>
<dbReference type="Pfam" id="PF04203">
    <property type="entry name" value="Sortase"/>
    <property type="match status" value="1"/>
</dbReference>
<dbReference type="NCBIfam" id="NF033748">
    <property type="entry name" value="class_F_sortase"/>
    <property type="match status" value="1"/>
</dbReference>